<accession>F4Y2H0</accession>
<keyword evidence="2" id="KW-1185">Reference proteome</keyword>
<dbReference type="HOGENOM" id="CLU_3374674_0_0_3"/>
<proteinExistence type="predicted"/>
<evidence type="ECO:0000313" key="2">
    <source>
        <dbReference type="Proteomes" id="UP000003959"/>
    </source>
</evidence>
<sequence>MKIANLKTTALEMIAHIWLPSLPYWQLIEIKHYF</sequence>
<gene>
    <name evidence="1" type="ORF">LYNGBM3L_70400</name>
</gene>
<dbReference type="EMBL" id="GL890971">
    <property type="protein sequence ID" value="EGJ28814.1"/>
    <property type="molecule type" value="Genomic_DNA"/>
</dbReference>
<protein>
    <submittedName>
        <fullName evidence="1">Uncharacterized protein</fullName>
    </submittedName>
</protein>
<organism evidence="1 2">
    <name type="scientific">Moorena producens 3L</name>
    <dbReference type="NCBI Taxonomy" id="489825"/>
    <lineage>
        <taxon>Bacteria</taxon>
        <taxon>Bacillati</taxon>
        <taxon>Cyanobacteriota</taxon>
        <taxon>Cyanophyceae</taxon>
        <taxon>Coleofasciculales</taxon>
        <taxon>Coleofasciculaceae</taxon>
        <taxon>Moorena</taxon>
    </lineage>
</organism>
<dbReference type="Proteomes" id="UP000003959">
    <property type="component" value="Unassembled WGS sequence"/>
</dbReference>
<dbReference type="AlphaFoldDB" id="F4Y2H0"/>
<evidence type="ECO:0000313" key="1">
    <source>
        <dbReference type="EMBL" id="EGJ28814.1"/>
    </source>
</evidence>
<reference evidence="2" key="1">
    <citation type="journal article" date="2011" name="Proc. Natl. Acad. Sci. U.S.A.">
        <title>Genomic insights into the physiology and ecology of the marine filamentous cyanobacterium Lyngbya majuscula.</title>
        <authorList>
            <person name="Jones A.C."/>
            <person name="Monroe E.A."/>
            <person name="Podell S."/>
            <person name="Hess W.R."/>
            <person name="Klages S."/>
            <person name="Esquenazi E."/>
            <person name="Niessen S."/>
            <person name="Hoover H."/>
            <person name="Rothmann M."/>
            <person name="Lasken R.S."/>
            <person name="Yates J.R.III."/>
            <person name="Reinhardt R."/>
            <person name="Kube M."/>
            <person name="Burkart M.D."/>
            <person name="Allen E.E."/>
            <person name="Dorrestein P.C."/>
            <person name="Gerwick W.H."/>
            <person name="Gerwick L."/>
        </authorList>
    </citation>
    <scope>NUCLEOTIDE SEQUENCE [LARGE SCALE GENOMIC DNA]</scope>
    <source>
        <strain evidence="2">3L</strain>
    </source>
</reference>
<name>F4Y2H0_9CYAN</name>